<dbReference type="GO" id="GO:0012505">
    <property type="term" value="C:endomembrane system"/>
    <property type="evidence" value="ECO:0007669"/>
    <property type="project" value="UniProtKB-SubCell"/>
</dbReference>
<evidence type="ECO:0000256" key="1">
    <source>
        <dbReference type="ARBA" id="ARBA00004308"/>
    </source>
</evidence>
<dbReference type="AlphaFoldDB" id="A0A8T0X4V7"/>
<keyword evidence="6" id="KW-0472">Membrane</keyword>
<evidence type="ECO:0008006" key="10">
    <source>
        <dbReference type="Google" id="ProtNLM"/>
    </source>
</evidence>
<accession>A0A8T0X4V7</accession>
<keyword evidence="7" id="KW-0961">Cell wall biogenesis/degradation</keyword>
<keyword evidence="4" id="KW-0812">Transmembrane</keyword>
<dbReference type="GO" id="GO:0016760">
    <property type="term" value="F:cellulose synthase (UDP-forming) activity"/>
    <property type="evidence" value="ECO:0007669"/>
    <property type="project" value="InterPro"/>
</dbReference>
<evidence type="ECO:0000256" key="5">
    <source>
        <dbReference type="ARBA" id="ARBA00022989"/>
    </source>
</evidence>
<proteinExistence type="predicted"/>
<dbReference type="Proteomes" id="UP000823388">
    <property type="component" value="Chromosome 1N"/>
</dbReference>
<evidence type="ECO:0000256" key="4">
    <source>
        <dbReference type="ARBA" id="ARBA00022692"/>
    </source>
</evidence>
<evidence type="ECO:0000313" key="8">
    <source>
        <dbReference type="EMBL" id="KAG2653658.1"/>
    </source>
</evidence>
<dbReference type="PANTHER" id="PTHR13301">
    <property type="entry name" value="X-BOX TRANSCRIPTION FACTOR-RELATED"/>
    <property type="match status" value="1"/>
</dbReference>
<comment type="caution">
    <text evidence="8">The sequence shown here is derived from an EMBL/GenBank/DDBJ whole genome shotgun (WGS) entry which is preliminary data.</text>
</comment>
<keyword evidence="9" id="KW-1185">Reference proteome</keyword>
<dbReference type="Pfam" id="PF03552">
    <property type="entry name" value="Cellulose_synt"/>
    <property type="match status" value="1"/>
</dbReference>
<keyword evidence="3" id="KW-0808">Transferase</keyword>
<evidence type="ECO:0000313" key="9">
    <source>
        <dbReference type="Proteomes" id="UP000823388"/>
    </source>
</evidence>
<dbReference type="EMBL" id="CM029038">
    <property type="protein sequence ID" value="KAG2653658.1"/>
    <property type="molecule type" value="Genomic_DNA"/>
</dbReference>
<sequence>MRKTEGIVELEGMAKSLATCTYEHNTLWGIEKGVRYSCPLEDVITGLQIQCRGWRSVYYNPEKKGFLGMAPISLGQILVQHKRWTEGFLQISLSKYSPFLLGHRKVRLGLQMGYSVCGFWALNSFPTLYYVTIPSLCFLNGISLFPEMTSPWFVPFAYIIMAAYSCSLESLQCGDTAVEWWNAQRMWLFRRISSYLLAAIDTIRRMLGTSESGFALTAKVTDMQASERYKGMMEFGLRILLLDVCDHCNCRIAQPGMHGVRSGKSFVT</sequence>
<name>A0A8T0X4V7_PANVG</name>
<keyword evidence="2" id="KW-0328">Glycosyltransferase</keyword>
<dbReference type="GO" id="GO:0030244">
    <property type="term" value="P:cellulose biosynthetic process"/>
    <property type="evidence" value="ECO:0007669"/>
    <property type="project" value="InterPro"/>
</dbReference>
<dbReference type="GO" id="GO:0071555">
    <property type="term" value="P:cell wall organization"/>
    <property type="evidence" value="ECO:0007669"/>
    <property type="project" value="UniProtKB-KW"/>
</dbReference>
<dbReference type="GO" id="GO:0016020">
    <property type="term" value="C:membrane"/>
    <property type="evidence" value="ECO:0007669"/>
    <property type="project" value="InterPro"/>
</dbReference>
<keyword evidence="5" id="KW-1133">Transmembrane helix</keyword>
<evidence type="ECO:0000256" key="6">
    <source>
        <dbReference type="ARBA" id="ARBA00023136"/>
    </source>
</evidence>
<organism evidence="8 9">
    <name type="scientific">Panicum virgatum</name>
    <name type="common">Blackwell switchgrass</name>
    <dbReference type="NCBI Taxonomy" id="38727"/>
    <lineage>
        <taxon>Eukaryota</taxon>
        <taxon>Viridiplantae</taxon>
        <taxon>Streptophyta</taxon>
        <taxon>Embryophyta</taxon>
        <taxon>Tracheophyta</taxon>
        <taxon>Spermatophyta</taxon>
        <taxon>Magnoliopsida</taxon>
        <taxon>Liliopsida</taxon>
        <taxon>Poales</taxon>
        <taxon>Poaceae</taxon>
        <taxon>PACMAD clade</taxon>
        <taxon>Panicoideae</taxon>
        <taxon>Panicodae</taxon>
        <taxon>Paniceae</taxon>
        <taxon>Panicinae</taxon>
        <taxon>Panicum</taxon>
        <taxon>Panicum sect. Hiantes</taxon>
    </lineage>
</organism>
<gene>
    <name evidence="8" type="ORF">PVAP13_1NG463900</name>
</gene>
<evidence type="ECO:0000256" key="7">
    <source>
        <dbReference type="ARBA" id="ARBA00023316"/>
    </source>
</evidence>
<evidence type="ECO:0000256" key="3">
    <source>
        <dbReference type="ARBA" id="ARBA00022679"/>
    </source>
</evidence>
<protein>
    <recommendedName>
        <fullName evidence="10">Cellulose synthase-like protein</fullName>
    </recommendedName>
</protein>
<evidence type="ECO:0000256" key="2">
    <source>
        <dbReference type="ARBA" id="ARBA00022676"/>
    </source>
</evidence>
<reference evidence="8 9" key="1">
    <citation type="submission" date="2020-05" db="EMBL/GenBank/DDBJ databases">
        <title>WGS assembly of Panicum virgatum.</title>
        <authorList>
            <person name="Lovell J.T."/>
            <person name="Jenkins J."/>
            <person name="Shu S."/>
            <person name="Juenger T.E."/>
            <person name="Schmutz J."/>
        </authorList>
    </citation>
    <scope>NUCLEOTIDE SEQUENCE [LARGE SCALE GENOMIC DNA]</scope>
    <source>
        <strain evidence="9">cv. AP13</strain>
    </source>
</reference>
<comment type="subcellular location">
    <subcellularLocation>
        <location evidence="1">Endomembrane system</location>
    </subcellularLocation>
</comment>
<dbReference type="InterPro" id="IPR005150">
    <property type="entry name" value="Cellulose_synth"/>
</dbReference>